<keyword evidence="2" id="KW-1185">Reference proteome</keyword>
<dbReference type="Proteomes" id="UP000886998">
    <property type="component" value="Unassembled WGS sequence"/>
</dbReference>
<dbReference type="AlphaFoldDB" id="A0A8X6X364"/>
<comment type="caution">
    <text evidence="1">The sequence shown here is derived from an EMBL/GenBank/DDBJ whole genome shotgun (WGS) entry which is preliminary data.</text>
</comment>
<dbReference type="EMBL" id="BMAV01005193">
    <property type="protein sequence ID" value="GFY46103.1"/>
    <property type="molecule type" value="Genomic_DNA"/>
</dbReference>
<organism evidence="1 2">
    <name type="scientific">Trichonephila inaurata madagascariensis</name>
    <dbReference type="NCBI Taxonomy" id="2747483"/>
    <lineage>
        <taxon>Eukaryota</taxon>
        <taxon>Metazoa</taxon>
        <taxon>Ecdysozoa</taxon>
        <taxon>Arthropoda</taxon>
        <taxon>Chelicerata</taxon>
        <taxon>Arachnida</taxon>
        <taxon>Araneae</taxon>
        <taxon>Araneomorphae</taxon>
        <taxon>Entelegynae</taxon>
        <taxon>Araneoidea</taxon>
        <taxon>Nephilidae</taxon>
        <taxon>Trichonephila</taxon>
        <taxon>Trichonephila inaurata</taxon>
    </lineage>
</organism>
<evidence type="ECO:0000313" key="2">
    <source>
        <dbReference type="Proteomes" id="UP000886998"/>
    </source>
</evidence>
<protein>
    <submittedName>
        <fullName evidence="1">Uncharacterized protein</fullName>
    </submittedName>
</protein>
<gene>
    <name evidence="1" type="ORF">TNIN_58991</name>
</gene>
<accession>A0A8X6X364</accession>
<name>A0A8X6X364_9ARAC</name>
<reference evidence="1" key="1">
    <citation type="submission" date="2020-08" db="EMBL/GenBank/DDBJ databases">
        <title>Multicomponent nature underlies the extraordinary mechanical properties of spider dragline silk.</title>
        <authorList>
            <person name="Kono N."/>
            <person name="Nakamura H."/>
            <person name="Mori M."/>
            <person name="Yoshida Y."/>
            <person name="Ohtoshi R."/>
            <person name="Malay A.D."/>
            <person name="Moran D.A.P."/>
            <person name="Tomita M."/>
            <person name="Numata K."/>
            <person name="Arakawa K."/>
        </authorList>
    </citation>
    <scope>NUCLEOTIDE SEQUENCE</scope>
</reference>
<proteinExistence type="predicted"/>
<sequence>MVYHCHLSRCKFSGSPGLLLMHMGFEAMLPAPCFWKIVTPFGTVMGILAPPCWIVSSDEPPVSTIRFRAITAAYLMNKRDERDFSLLSSQNY</sequence>
<evidence type="ECO:0000313" key="1">
    <source>
        <dbReference type="EMBL" id="GFY46103.1"/>
    </source>
</evidence>